<dbReference type="OrthoDB" id="10263003at2759"/>
<keyword evidence="2" id="KW-0813">Transport</keyword>
<organism evidence="4 5">
    <name type="scientific">Ichthyophthirius multifiliis</name>
    <name type="common">White spot disease agent</name>
    <name type="synonym">Ich</name>
    <dbReference type="NCBI Taxonomy" id="5932"/>
    <lineage>
        <taxon>Eukaryota</taxon>
        <taxon>Sar</taxon>
        <taxon>Alveolata</taxon>
        <taxon>Ciliophora</taxon>
        <taxon>Intramacronucleata</taxon>
        <taxon>Oligohymenophorea</taxon>
        <taxon>Hymenostomatida</taxon>
        <taxon>Ophryoglenina</taxon>
        <taxon>Ichthyophthirius</taxon>
    </lineage>
</organism>
<dbReference type="Proteomes" id="UP000008983">
    <property type="component" value="Unassembled WGS sequence"/>
</dbReference>
<dbReference type="InterPro" id="IPR002842">
    <property type="entry name" value="ATPase_V1_Esu"/>
</dbReference>
<name>G0R1Q3_ICHMU</name>
<dbReference type="Gene3D" id="3.30.2320.30">
    <property type="entry name" value="ATP synthase, E subunit, C-terminal"/>
    <property type="match status" value="1"/>
</dbReference>
<dbReference type="GO" id="GO:0046961">
    <property type="term" value="F:proton-transporting ATPase activity, rotational mechanism"/>
    <property type="evidence" value="ECO:0007669"/>
    <property type="project" value="InterPro"/>
</dbReference>
<dbReference type="OMA" id="KEIPMYK"/>
<gene>
    <name evidence="4" type="ORF">IMG5_172100</name>
</gene>
<keyword evidence="5" id="KW-1185">Reference proteome</keyword>
<dbReference type="eggNOG" id="KOG1664">
    <property type="taxonomic scope" value="Eukaryota"/>
</dbReference>
<protein>
    <submittedName>
        <fullName evidence="4">Vacuolar ATP synthase subunit e, putative</fullName>
    </submittedName>
</protein>
<dbReference type="EMBL" id="GL984227">
    <property type="protein sequence ID" value="EGR28598.1"/>
    <property type="molecule type" value="Genomic_DNA"/>
</dbReference>
<dbReference type="SUPFAM" id="SSF160527">
    <property type="entry name" value="V-type ATPase subunit E-like"/>
    <property type="match status" value="1"/>
</dbReference>
<reference evidence="4 5" key="1">
    <citation type="submission" date="2011-07" db="EMBL/GenBank/DDBJ databases">
        <authorList>
            <person name="Coyne R."/>
            <person name="Brami D."/>
            <person name="Johnson J."/>
            <person name="Hostetler J."/>
            <person name="Hannick L."/>
            <person name="Clark T."/>
            <person name="Cassidy-Hanley D."/>
            <person name="Inman J."/>
        </authorList>
    </citation>
    <scope>NUCLEOTIDE SEQUENCE [LARGE SCALE GENOMIC DNA]</scope>
    <source>
        <strain evidence="4 5">G5</strain>
    </source>
</reference>
<evidence type="ECO:0000256" key="2">
    <source>
        <dbReference type="ARBA" id="ARBA00022448"/>
    </source>
</evidence>
<dbReference type="GO" id="GO:0033178">
    <property type="term" value="C:proton-transporting two-sector ATPase complex, catalytic domain"/>
    <property type="evidence" value="ECO:0007669"/>
    <property type="project" value="InterPro"/>
</dbReference>
<evidence type="ECO:0000256" key="1">
    <source>
        <dbReference type="ARBA" id="ARBA00005901"/>
    </source>
</evidence>
<dbReference type="AlphaFoldDB" id="G0R1Q3"/>
<dbReference type="InterPro" id="IPR038495">
    <property type="entry name" value="ATPase_E_C"/>
</dbReference>
<evidence type="ECO:0000313" key="4">
    <source>
        <dbReference type="EMBL" id="EGR28598.1"/>
    </source>
</evidence>
<evidence type="ECO:0000256" key="3">
    <source>
        <dbReference type="ARBA" id="ARBA00023065"/>
    </source>
</evidence>
<dbReference type="Pfam" id="PF01991">
    <property type="entry name" value="vATP-synt_E"/>
    <property type="match status" value="1"/>
</dbReference>
<proteinExistence type="inferred from homology"/>
<keyword evidence="3" id="KW-0406">Ion transport</keyword>
<evidence type="ECO:0000313" key="5">
    <source>
        <dbReference type="Proteomes" id="UP000008983"/>
    </source>
</evidence>
<accession>G0R1Q3</accession>
<dbReference type="InParanoid" id="G0R1Q3"/>
<dbReference type="PANTHER" id="PTHR45715">
    <property type="entry name" value="ATPASE H+-TRANSPORTING V1 SUBUNIT E1A-RELATED"/>
    <property type="match status" value="1"/>
</dbReference>
<dbReference type="GeneID" id="14904687"/>
<sequence length="240" mass="28369">MATNTYNPQERVAEMTKAIEFKANHVSQSIQEIANQTYNQEYGKYFEQEKAKVIQQNQNNMEKIISQKNIERSSVINECRLKKMTRRYELLQTLKLEVRKSLEIQIQNKEVYKKLLKNLIIQSMIKLMEENIELQCKKEDLYLIESLLYECEQDFNSLVIKECKKKSFNSKIKVNRDHFLDDKFKNLLGGIVISCYDGKIVCSNTLDARIEQSFQEFLPQIRNGLYPDFNNEGEIIKNKN</sequence>
<dbReference type="STRING" id="857967.G0R1Q3"/>
<dbReference type="RefSeq" id="XP_004029834.1">
    <property type="nucleotide sequence ID" value="XM_004029786.1"/>
</dbReference>
<comment type="similarity">
    <text evidence="1">Belongs to the V-ATPase E subunit family.</text>
</comment>